<evidence type="ECO:0000313" key="2">
    <source>
        <dbReference type="Proteomes" id="UP001299876"/>
    </source>
</evidence>
<dbReference type="RefSeq" id="WP_247285538.1">
    <property type="nucleotide sequence ID" value="NZ_JAKNRW010000001.1"/>
</dbReference>
<sequence length="116" mass="12779">MAQTLTAQKAVLEGDKLVMLVKRQKVHLAMARPMPKLKARLILCGLPVDDGEVTGEVDHDDFAVLQDFTICPVCSGTFAAELRDGLLSRVRATQLASEPPPCQERRTFEANQLSLF</sequence>
<dbReference type="EMBL" id="JAKNRW010000001">
    <property type="protein sequence ID" value="MCK1788659.1"/>
    <property type="molecule type" value="Genomic_DNA"/>
</dbReference>
<organism evidence="1 2">
    <name type="scientific">Pseudomonas violetae</name>
    <dbReference type="NCBI Taxonomy" id="2915813"/>
    <lineage>
        <taxon>Bacteria</taxon>
        <taxon>Pseudomonadati</taxon>
        <taxon>Pseudomonadota</taxon>
        <taxon>Gammaproteobacteria</taxon>
        <taxon>Pseudomonadales</taxon>
        <taxon>Pseudomonadaceae</taxon>
        <taxon>Pseudomonas</taxon>
    </lineage>
</organism>
<reference evidence="1 2" key="1">
    <citation type="submission" date="2022-02" db="EMBL/GenBank/DDBJ databases">
        <title>Comparative genomics of the first Antarctic Pseudomonas spp. capable of biotransforming 2,4,6-Trinitrotoluene.</title>
        <authorList>
            <person name="Cabrera M.A."/>
            <person name="Marquez S.L."/>
            <person name="Perez-Donoso J.M."/>
        </authorList>
    </citation>
    <scope>NUCLEOTIDE SEQUENCE [LARGE SCALE GENOMIC DNA]</scope>
    <source>
        <strain evidence="1 2">TNT19</strain>
    </source>
</reference>
<comment type="caution">
    <text evidence="1">The sequence shown here is derived from an EMBL/GenBank/DDBJ whole genome shotgun (WGS) entry which is preliminary data.</text>
</comment>
<protein>
    <submittedName>
        <fullName evidence="1">Uncharacterized protein</fullName>
    </submittedName>
</protein>
<keyword evidence="2" id="KW-1185">Reference proteome</keyword>
<evidence type="ECO:0000313" key="1">
    <source>
        <dbReference type="EMBL" id="MCK1788659.1"/>
    </source>
</evidence>
<gene>
    <name evidence="1" type="ORF">L9059_00330</name>
</gene>
<accession>A0ABT0ESE7</accession>
<dbReference type="Proteomes" id="UP001299876">
    <property type="component" value="Unassembled WGS sequence"/>
</dbReference>
<proteinExistence type="predicted"/>
<name>A0ABT0ESE7_9PSED</name>